<organism evidence="1 2">
    <name type="scientific">Danaus chrysippus</name>
    <name type="common">African queen</name>
    <dbReference type="NCBI Taxonomy" id="151541"/>
    <lineage>
        <taxon>Eukaryota</taxon>
        <taxon>Metazoa</taxon>
        <taxon>Ecdysozoa</taxon>
        <taxon>Arthropoda</taxon>
        <taxon>Hexapoda</taxon>
        <taxon>Insecta</taxon>
        <taxon>Pterygota</taxon>
        <taxon>Neoptera</taxon>
        <taxon>Endopterygota</taxon>
        <taxon>Lepidoptera</taxon>
        <taxon>Glossata</taxon>
        <taxon>Ditrysia</taxon>
        <taxon>Papilionoidea</taxon>
        <taxon>Nymphalidae</taxon>
        <taxon>Danainae</taxon>
        <taxon>Danaini</taxon>
        <taxon>Danaina</taxon>
        <taxon>Danaus</taxon>
        <taxon>Anosia</taxon>
    </lineage>
</organism>
<dbReference type="Proteomes" id="UP000789524">
    <property type="component" value="Unassembled WGS sequence"/>
</dbReference>
<evidence type="ECO:0000313" key="2">
    <source>
        <dbReference type="Proteomes" id="UP000789524"/>
    </source>
</evidence>
<protein>
    <submittedName>
        <fullName evidence="1">(African queen) hypothetical protein</fullName>
    </submittedName>
</protein>
<evidence type="ECO:0000313" key="1">
    <source>
        <dbReference type="EMBL" id="CAG9564967.1"/>
    </source>
</evidence>
<accession>A0A8J2QKS0</accession>
<sequence>MRVVLFAHHGSRSKAAACRSACAESFPPVPSPSARSRTAEPSATICRPTVSRIDFVFSLPTACEVQMAPVGAVSHLCDTFSWPPFRSEVVFDMKDVGCSGCYGHLGYIHGLSSGD</sequence>
<reference evidence="1" key="1">
    <citation type="submission" date="2021-09" db="EMBL/GenBank/DDBJ databases">
        <authorList>
            <person name="Martin H S."/>
        </authorList>
    </citation>
    <scope>NUCLEOTIDE SEQUENCE</scope>
</reference>
<keyword evidence="2" id="KW-1185">Reference proteome</keyword>
<proteinExistence type="predicted"/>
<dbReference type="AlphaFoldDB" id="A0A8J2QKS0"/>
<comment type="caution">
    <text evidence="1">The sequence shown here is derived from an EMBL/GenBank/DDBJ whole genome shotgun (WGS) entry which is preliminary data.</text>
</comment>
<name>A0A8J2QKS0_9NEOP</name>
<dbReference type="EMBL" id="CAKASE010000052">
    <property type="protein sequence ID" value="CAG9564967.1"/>
    <property type="molecule type" value="Genomic_DNA"/>
</dbReference>
<gene>
    <name evidence="1" type="ORF">DCHRY22_LOCUS5882</name>
</gene>